<protein>
    <submittedName>
        <fullName evidence="2">Uncharacterized protein</fullName>
    </submittedName>
</protein>
<gene>
    <name evidence="2" type="ORF">MYCIT1_LOCUS32799</name>
</gene>
<evidence type="ECO:0000313" key="2">
    <source>
        <dbReference type="EMBL" id="CAK5281582.1"/>
    </source>
</evidence>
<comment type="caution">
    <text evidence="2">The sequence shown here is derived from an EMBL/GenBank/DDBJ whole genome shotgun (WGS) entry which is preliminary data.</text>
</comment>
<feature type="compositionally biased region" description="Pro residues" evidence="1">
    <location>
        <begin position="1"/>
        <end position="10"/>
    </location>
</feature>
<dbReference type="EMBL" id="CAVNYO010000444">
    <property type="protein sequence ID" value="CAK5281582.1"/>
    <property type="molecule type" value="Genomic_DNA"/>
</dbReference>
<dbReference type="Proteomes" id="UP001295794">
    <property type="component" value="Unassembled WGS sequence"/>
</dbReference>
<sequence>MSIPPTPPSPGVGVRRKGPKILPRLPLSAFSPPNSGTSERFPLPPSPSAIHPELIIDAHILLAGGDLSSWRKEAGSELSGRIGGVVVGLPETDPEKFVDGYVRGPGGHIRADIESCCCIDWRRNLESMFWRSWFLSNWRRLRLSCPPSSSQSRFAQPSLKRIQRPSLG</sequence>
<accession>A0AAD2HWR7</accession>
<evidence type="ECO:0000256" key="1">
    <source>
        <dbReference type="SAM" id="MobiDB-lite"/>
    </source>
</evidence>
<organism evidence="2 3">
    <name type="scientific">Mycena citricolor</name>
    <dbReference type="NCBI Taxonomy" id="2018698"/>
    <lineage>
        <taxon>Eukaryota</taxon>
        <taxon>Fungi</taxon>
        <taxon>Dikarya</taxon>
        <taxon>Basidiomycota</taxon>
        <taxon>Agaricomycotina</taxon>
        <taxon>Agaricomycetes</taxon>
        <taxon>Agaricomycetidae</taxon>
        <taxon>Agaricales</taxon>
        <taxon>Marasmiineae</taxon>
        <taxon>Mycenaceae</taxon>
        <taxon>Mycena</taxon>
    </lineage>
</organism>
<keyword evidence="3" id="KW-1185">Reference proteome</keyword>
<reference evidence="2" key="1">
    <citation type="submission" date="2023-11" db="EMBL/GenBank/DDBJ databases">
        <authorList>
            <person name="De Vega J J."/>
            <person name="De Vega J J."/>
        </authorList>
    </citation>
    <scope>NUCLEOTIDE SEQUENCE</scope>
</reference>
<proteinExistence type="predicted"/>
<feature type="region of interest" description="Disordered" evidence="1">
    <location>
        <begin position="1"/>
        <end position="43"/>
    </location>
</feature>
<dbReference type="AlphaFoldDB" id="A0AAD2HWR7"/>
<name>A0AAD2HWR7_9AGAR</name>
<evidence type="ECO:0000313" key="3">
    <source>
        <dbReference type="Proteomes" id="UP001295794"/>
    </source>
</evidence>
<feature type="region of interest" description="Disordered" evidence="1">
    <location>
        <begin position="146"/>
        <end position="168"/>
    </location>
</feature>